<accession>A0A1J5PD75</accession>
<dbReference type="EMBL" id="MLJW01007308">
    <property type="protein sequence ID" value="OIQ65460.1"/>
    <property type="molecule type" value="Genomic_DNA"/>
</dbReference>
<proteinExistence type="predicted"/>
<comment type="caution">
    <text evidence="1">The sequence shown here is derived from an EMBL/GenBank/DDBJ whole genome shotgun (WGS) entry which is preliminary data.</text>
</comment>
<protein>
    <submittedName>
        <fullName evidence="1">Uncharacterized protein</fullName>
    </submittedName>
</protein>
<gene>
    <name evidence="1" type="ORF">GALL_529810</name>
</gene>
<organism evidence="1">
    <name type="scientific">mine drainage metagenome</name>
    <dbReference type="NCBI Taxonomy" id="410659"/>
    <lineage>
        <taxon>unclassified sequences</taxon>
        <taxon>metagenomes</taxon>
        <taxon>ecological metagenomes</taxon>
    </lineage>
</organism>
<evidence type="ECO:0000313" key="1">
    <source>
        <dbReference type="EMBL" id="OIQ65460.1"/>
    </source>
</evidence>
<name>A0A1J5PD75_9ZZZZ</name>
<sequence>MLVDHGGKLEAVQFRHAYVDQDDRNFVLEQVFERFTSRARDDKILAELLENNLIGQQLRRLIIDQKDVYLFVVHHLATNQRCSHMRIASSNCSVLTGFAR</sequence>
<dbReference type="AlphaFoldDB" id="A0A1J5PD75"/>
<reference evidence="1" key="1">
    <citation type="submission" date="2016-10" db="EMBL/GenBank/DDBJ databases">
        <title>Sequence of Gallionella enrichment culture.</title>
        <authorList>
            <person name="Poehlein A."/>
            <person name="Muehling M."/>
            <person name="Daniel R."/>
        </authorList>
    </citation>
    <scope>NUCLEOTIDE SEQUENCE</scope>
</reference>